<dbReference type="SMART" id="SM00969">
    <property type="entry name" value="SOCS_box"/>
    <property type="match status" value="1"/>
</dbReference>
<reference evidence="5 6" key="1">
    <citation type="submission" date="2022-05" db="EMBL/GenBank/DDBJ databases">
        <title>A multi-omics perspective on studying reproductive biology in Daphnia sinensis.</title>
        <authorList>
            <person name="Jia J."/>
        </authorList>
    </citation>
    <scope>NUCLEOTIDE SEQUENCE [LARGE SCALE GENOMIC DNA]</scope>
    <source>
        <strain evidence="5 6">WSL</strain>
    </source>
</reference>
<feature type="repeat" description="ANK" evidence="3">
    <location>
        <begin position="86"/>
        <end position="118"/>
    </location>
</feature>
<keyword evidence="1" id="KW-0677">Repeat</keyword>
<organism evidence="5 6">
    <name type="scientific">Daphnia sinensis</name>
    <dbReference type="NCBI Taxonomy" id="1820382"/>
    <lineage>
        <taxon>Eukaryota</taxon>
        <taxon>Metazoa</taxon>
        <taxon>Ecdysozoa</taxon>
        <taxon>Arthropoda</taxon>
        <taxon>Crustacea</taxon>
        <taxon>Branchiopoda</taxon>
        <taxon>Diplostraca</taxon>
        <taxon>Cladocera</taxon>
        <taxon>Anomopoda</taxon>
        <taxon>Daphniidae</taxon>
        <taxon>Daphnia</taxon>
        <taxon>Daphnia similis group</taxon>
    </lineage>
</organism>
<accession>A0AAD5LB82</accession>
<sequence length="351" mass="39799">MEANDYTNLFLKWLGGSCFACSDVFSFRHEASRIEFWLQHILGSPRTEKMRVRISPAELHLVVKIGQAQEVRRLLAAGGDPDAIYRGITLLGTAISSQDKAMVQVLLSAGADASVPSHGSNGRLEPPLYTACRLKDDELAEMLIRAGADLNASDFYGHTPLWVATKGQRPLLVAKLLAAGSRLGSTEDYSWSQCPLYLATKYLGYRGRHQLAMFLMAAGADPTRMDSKGRSAIYWSLRNRDHDLFVFMIDSYNPRCWDSMLQRRVEELLTELPDTHLKILQKQWYNPPSLAKQCRLVIRLHLLQKFNYRSLFLLVPRLPLPVAIQRFLLLDQELPDEETTPCFMKDISIKT</sequence>
<feature type="repeat" description="ANK" evidence="3">
    <location>
        <begin position="123"/>
        <end position="155"/>
    </location>
</feature>
<evidence type="ECO:0000259" key="4">
    <source>
        <dbReference type="PROSITE" id="PS50225"/>
    </source>
</evidence>
<protein>
    <recommendedName>
        <fullName evidence="4">SOCS box domain-containing protein</fullName>
    </recommendedName>
</protein>
<evidence type="ECO:0000313" key="5">
    <source>
        <dbReference type="EMBL" id="KAI9558710.1"/>
    </source>
</evidence>
<dbReference type="AlphaFoldDB" id="A0AAD5LB82"/>
<dbReference type="Pfam" id="PF07525">
    <property type="entry name" value="SOCS_box"/>
    <property type="match status" value="1"/>
</dbReference>
<name>A0AAD5LB82_9CRUS</name>
<dbReference type="InterPro" id="IPR001496">
    <property type="entry name" value="SOCS_box"/>
</dbReference>
<dbReference type="GO" id="GO:0005829">
    <property type="term" value="C:cytosol"/>
    <property type="evidence" value="ECO:0007669"/>
    <property type="project" value="TreeGrafter"/>
</dbReference>
<dbReference type="Proteomes" id="UP000820818">
    <property type="component" value="Linkage Group LG5"/>
</dbReference>
<proteinExistence type="predicted"/>
<gene>
    <name evidence="5" type="ORF">GHT06_015499</name>
</gene>
<dbReference type="PROSITE" id="PS50297">
    <property type="entry name" value="ANK_REP_REGION"/>
    <property type="match status" value="1"/>
</dbReference>
<evidence type="ECO:0000256" key="2">
    <source>
        <dbReference type="ARBA" id="ARBA00023043"/>
    </source>
</evidence>
<dbReference type="Gene3D" id="1.25.40.20">
    <property type="entry name" value="Ankyrin repeat-containing domain"/>
    <property type="match status" value="1"/>
</dbReference>
<dbReference type="InterPro" id="IPR051070">
    <property type="entry name" value="NF-kappa-B_inhibitor"/>
</dbReference>
<comment type="caution">
    <text evidence="5">The sequence shown here is derived from an EMBL/GenBank/DDBJ whole genome shotgun (WGS) entry which is preliminary data.</text>
</comment>
<dbReference type="PROSITE" id="PS50225">
    <property type="entry name" value="SOCS"/>
    <property type="match status" value="1"/>
</dbReference>
<dbReference type="GO" id="GO:0071356">
    <property type="term" value="P:cellular response to tumor necrosis factor"/>
    <property type="evidence" value="ECO:0007669"/>
    <property type="project" value="TreeGrafter"/>
</dbReference>
<feature type="domain" description="SOCS box" evidence="4">
    <location>
        <begin position="286"/>
        <end position="328"/>
    </location>
</feature>
<evidence type="ECO:0000313" key="6">
    <source>
        <dbReference type="Proteomes" id="UP000820818"/>
    </source>
</evidence>
<keyword evidence="6" id="KW-1185">Reference proteome</keyword>
<dbReference type="EMBL" id="WJBH02000005">
    <property type="protein sequence ID" value="KAI9558710.1"/>
    <property type="molecule type" value="Genomic_DNA"/>
</dbReference>
<dbReference type="Pfam" id="PF00023">
    <property type="entry name" value="Ank"/>
    <property type="match status" value="1"/>
</dbReference>
<evidence type="ECO:0000256" key="3">
    <source>
        <dbReference type="PROSITE-ProRule" id="PRU00023"/>
    </source>
</evidence>
<dbReference type="PANTHER" id="PTHR46680">
    <property type="entry name" value="NF-KAPPA-B INHIBITOR ALPHA"/>
    <property type="match status" value="1"/>
</dbReference>
<dbReference type="SUPFAM" id="SSF48403">
    <property type="entry name" value="Ankyrin repeat"/>
    <property type="match status" value="1"/>
</dbReference>
<dbReference type="SMART" id="SM00248">
    <property type="entry name" value="ANK"/>
    <property type="match status" value="6"/>
</dbReference>
<dbReference type="GO" id="GO:0051059">
    <property type="term" value="F:NF-kappaB binding"/>
    <property type="evidence" value="ECO:0007669"/>
    <property type="project" value="TreeGrafter"/>
</dbReference>
<evidence type="ECO:0000256" key="1">
    <source>
        <dbReference type="ARBA" id="ARBA00022737"/>
    </source>
</evidence>
<dbReference type="InterPro" id="IPR036770">
    <property type="entry name" value="Ankyrin_rpt-contain_sf"/>
</dbReference>
<dbReference type="PROSITE" id="PS50088">
    <property type="entry name" value="ANK_REPEAT"/>
    <property type="match status" value="2"/>
</dbReference>
<dbReference type="InterPro" id="IPR002110">
    <property type="entry name" value="Ankyrin_rpt"/>
</dbReference>
<dbReference type="PANTHER" id="PTHR46680:SF3">
    <property type="entry name" value="NF-KAPPA-B INHIBITOR CACTUS"/>
    <property type="match status" value="1"/>
</dbReference>
<keyword evidence="2 3" id="KW-0040">ANK repeat</keyword>